<evidence type="ECO:0000256" key="4">
    <source>
        <dbReference type="ARBA" id="ARBA00022759"/>
    </source>
</evidence>
<dbReference type="InterPro" id="IPR023534">
    <property type="entry name" value="Rof/RNase_P-like"/>
</dbReference>
<dbReference type="GO" id="GO:0003723">
    <property type="term" value="F:RNA binding"/>
    <property type="evidence" value="ECO:0007669"/>
    <property type="project" value="InterPro"/>
</dbReference>
<dbReference type="AlphaFoldDB" id="A0A162FD02"/>
<evidence type="ECO:0000256" key="2">
    <source>
        <dbReference type="ARBA" id="ARBA00022694"/>
    </source>
</evidence>
<comment type="function">
    <text evidence="6">Part of ribonuclease P, a protein complex that generates mature tRNA molecules by cleaving their 5'-ends.</text>
</comment>
<dbReference type="InterPro" id="IPR023538">
    <property type="entry name" value="RNP1"/>
</dbReference>
<dbReference type="GO" id="GO:0001682">
    <property type="term" value="P:tRNA 5'-leader removal"/>
    <property type="evidence" value="ECO:0007669"/>
    <property type="project" value="UniProtKB-UniRule"/>
</dbReference>
<evidence type="ECO:0000256" key="3">
    <source>
        <dbReference type="ARBA" id="ARBA00022722"/>
    </source>
</evidence>
<dbReference type="STRING" id="49547.MBCUR_14770"/>
<keyword evidence="5 6" id="KW-0378">Hydrolase</keyword>
<comment type="caution">
    <text evidence="7">The sequence shown here is derived from an EMBL/GenBank/DDBJ whole genome shotgun (WGS) entry which is preliminary data.</text>
</comment>
<dbReference type="GO" id="GO:0005737">
    <property type="term" value="C:cytoplasm"/>
    <property type="evidence" value="ECO:0007669"/>
    <property type="project" value="UniProtKB-SubCell"/>
</dbReference>
<accession>A0A162FD02</accession>
<evidence type="ECO:0000256" key="6">
    <source>
        <dbReference type="HAMAP-Rule" id="MF_00754"/>
    </source>
</evidence>
<keyword evidence="4 6" id="KW-0255">Endonuclease</keyword>
<dbReference type="PATRIC" id="fig|49547.3.peg.1578"/>
<comment type="catalytic activity">
    <reaction evidence="6">
        <text>Endonucleolytic cleavage of RNA, removing 5'-extranucleotides from tRNA precursor.</text>
        <dbReference type="EC" id="3.1.26.5"/>
    </reaction>
</comment>
<dbReference type="HAMAP" id="MF_00754">
    <property type="entry name" value="RNase_P_1"/>
    <property type="match status" value="1"/>
</dbReference>
<comment type="subunit">
    <text evidence="6">Consists of a catalytic RNA component and at least 4-5 protein subunits.</text>
</comment>
<evidence type="ECO:0000256" key="5">
    <source>
        <dbReference type="ARBA" id="ARBA00022801"/>
    </source>
</evidence>
<dbReference type="Pfam" id="PF01868">
    <property type="entry name" value="RNase_P-MRP_p29"/>
    <property type="match status" value="1"/>
</dbReference>
<keyword evidence="3 6" id="KW-0540">Nuclease</keyword>
<reference evidence="7 8" key="1">
    <citation type="submission" date="2016-04" db="EMBL/GenBank/DDBJ databases">
        <title>Genome sequence of Methanobrevibacter curvatus DSM 11111.</title>
        <authorList>
            <person name="Poehlein A."/>
            <person name="Seedorf H."/>
            <person name="Daniel R."/>
        </authorList>
    </citation>
    <scope>NUCLEOTIDE SEQUENCE [LARGE SCALE GENOMIC DNA]</scope>
    <source>
        <strain evidence="7 8">DSM 11111</strain>
    </source>
</reference>
<dbReference type="GO" id="GO:0004526">
    <property type="term" value="F:ribonuclease P activity"/>
    <property type="evidence" value="ECO:0007669"/>
    <property type="project" value="UniProtKB-UniRule"/>
</dbReference>
<dbReference type="EMBL" id="LWMV01000191">
    <property type="protein sequence ID" value="KZX11205.1"/>
    <property type="molecule type" value="Genomic_DNA"/>
</dbReference>
<keyword evidence="1 6" id="KW-0963">Cytoplasm</keyword>
<evidence type="ECO:0000313" key="8">
    <source>
        <dbReference type="Proteomes" id="UP000077245"/>
    </source>
</evidence>
<keyword evidence="8" id="KW-1185">Reference proteome</keyword>
<dbReference type="Gene3D" id="2.30.30.210">
    <property type="entry name" value="Ribonuclease P/MRP, subunit p29"/>
    <property type="match status" value="1"/>
</dbReference>
<proteinExistence type="inferred from homology"/>
<dbReference type="Proteomes" id="UP000077245">
    <property type="component" value="Unassembled WGS sequence"/>
</dbReference>
<dbReference type="GO" id="GO:0030677">
    <property type="term" value="C:ribonuclease P complex"/>
    <property type="evidence" value="ECO:0007669"/>
    <property type="project" value="UniProtKB-UniRule"/>
</dbReference>
<name>A0A162FD02_9EURY</name>
<dbReference type="InterPro" id="IPR002730">
    <property type="entry name" value="Rpp29/RNP1"/>
</dbReference>
<gene>
    <name evidence="6" type="primary">rnp1</name>
    <name evidence="7" type="ORF">MBCUR_14770</name>
</gene>
<evidence type="ECO:0000256" key="1">
    <source>
        <dbReference type="ARBA" id="ARBA00022490"/>
    </source>
</evidence>
<comment type="similarity">
    <text evidence="6">Belongs to the eukaryotic/archaeal RNase P protein component 1 family.</text>
</comment>
<dbReference type="InterPro" id="IPR036980">
    <property type="entry name" value="RNase_P/MRP_Rpp29_sf"/>
</dbReference>
<dbReference type="EC" id="3.1.26.5" evidence="6"/>
<keyword evidence="2 6" id="KW-0819">tRNA processing</keyword>
<dbReference type="SUPFAM" id="SSF101744">
    <property type="entry name" value="Rof/RNase P subunit-like"/>
    <property type="match status" value="1"/>
</dbReference>
<sequence length="106" mass="12181">MYQYDRCNMIDANNIFRHELIGLNMEIVNSSNDSLIGLYGKIVDESKKTLSLEVSSDLTKNKKIKIIPKDVVIMNIFLPNGEIVEINGKILVSRPEDRIKKKFKKI</sequence>
<evidence type="ECO:0000313" key="7">
    <source>
        <dbReference type="EMBL" id="KZX11205.1"/>
    </source>
</evidence>
<comment type="subcellular location">
    <subcellularLocation>
        <location evidence="6">Cytoplasm</location>
    </subcellularLocation>
</comment>
<organism evidence="7 8">
    <name type="scientific">Methanobrevibacter curvatus</name>
    <dbReference type="NCBI Taxonomy" id="49547"/>
    <lineage>
        <taxon>Archaea</taxon>
        <taxon>Methanobacteriati</taxon>
        <taxon>Methanobacteriota</taxon>
        <taxon>Methanomada group</taxon>
        <taxon>Methanobacteria</taxon>
        <taxon>Methanobacteriales</taxon>
        <taxon>Methanobacteriaceae</taxon>
        <taxon>Methanobrevibacter</taxon>
    </lineage>
</organism>
<protein>
    <recommendedName>
        <fullName evidence="6">Ribonuclease P protein component 1</fullName>
        <shortName evidence="6">RNase P component 1</shortName>
        <ecNumber evidence="6">3.1.26.5</ecNumber>
    </recommendedName>
    <alternativeName>
        <fullName evidence="6">Rpp29</fullName>
    </alternativeName>
</protein>
<dbReference type="SMART" id="SM00538">
    <property type="entry name" value="POP4"/>
    <property type="match status" value="1"/>
</dbReference>